<protein>
    <recommendedName>
        <fullName evidence="5">Invasion associated locus B family protein</fullName>
    </recommendedName>
</protein>
<sequence length="207" mass="21058">MRTGTLAALIALPLSGIALAQTAPAQTAPTQPAPAQAAPAAPAQAEPKLETFGRWSTLVDEIDTGQDSRKTCAASTAFVGAGGETGTLTLIISNGDALPPDAYPSLTISVGNQALPTGKSVAATFGDDKGHVTAKLHSDAAVNGRLSWIMDNQAKTSLALLRVMRRASVLDVAFGDTSVGSISMDGFTKAYRSLGTSCGFPTTDVAP</sequence>
<evidence type="ECO:0000256" key="1">
    <source>
        <dbReference type="SAM" id="MobiDB-lite"/>
    </source>
</evidence>
<dbReference type="Proteomes" id="UP001597405">
    <property type="component" value="Unassembled WGS sequence"/>
</dbReference>
<name>A0ABW4U5V1_9HYPH</name>
<evidence type="ECO:0000256" key="2">
    <source>
        <dbReference type="SAM" id="SignalP"/>
    </source>
</evidence>
<proteinExistence type="predicted"/>
<keyword evidence="2" id="KW-0732">Signal</keyword>
<feature type="region of interest" description="Disordered" evidence="1">
    <location>
        <begin position="25"/>
        <end position="46"/>
    </location>
</feature>
<accession>A0ABW4U5V1</accession>
<feature type="signal peptide" evidence="2">
    <location>
        <begin position="1"/>
        <end position="20"/>
    </location>
</feature>
<feature type="chain" id="PRO_5046873260" description="Invasion associated locus B family protein" evidence="2">
    <location>
        <begin position="21"/>
        <end position="207"/>
    </location>
</feature>
<feature type="compositionally biased region" description="Low complexity" evidence="1">
    <location>
        <begin position="25"/>
        <end position="45"/>
    </location>
</feature>
<comment type="caution">
    <text evidence="3">The sequence shown here is derived from an EMBL/GenBank/DDBJ whole genome shotgun (WGS) entry which is preliminary data.</text>
</comment>
<reference evidence="4" key="1">
    <citation type="journal article" date="2019" name="Int. J. Syst. Evol. Microbiol.">
        <title>The Global Catalogue of Microorganisms (GCM) 10K type strain sequencing project: providing services to taxonomists for standard genome sequencing and annotation.</title>
        <authorList>
            <consortium name="The Broad Institute Genomics Platform"/>
            <consortium name="The Broad Institute Genome Sequencing Center for Infectious Disease"/>
            <person name="Wu L."/>
            <person name="Ma J."/>
        </authorList>
    </citation>
    <scope>NUCLEOTIDE SEQUENCE [LARGE SCALE GENOMIC DNA]</scope>
    <source>
        <strain evidence="4">CGMCC 1.16225</strain>
    </source>
</reference>
<gene>
    <name evidence="3" type="ORF">ACFSOZ_08290</name>
</gene>
<keyword evidence="4" id="KW-1185">Reference proteome</keyword>
<evidence type="ECO:0000313" key="4">
    <source>
        <dbReference type="Proteomes" id="UP001597405"/>
    </source>
</evidence>
<organism evidence="3 4">
    <name type="scientific">Mesorhizobium newzealandense</name>
    <dbReference type="NCBI Taxonomy" id="1300302"/>
    <lineage>
        <taxon>Bacteria</taxon>
        <taxon>Pseudomonadati</taxon>
        <taxon>Pseudomonadota</taxon>
        <taxon>Alphaproteobacteria</taxon>
        <taxon>Hyphomicrobiales</taxon>
        <taxon>Phyllobacteriaceae</taxon>
        <taxon>Mesorhizobium</taxon>
    </lineage>
</organism>
<evidence type="ECO:0008006" key="5">
    <source>
        <dbReference type="Google" id="ProtNLM"/>
    </source>
</evidence>
<dbReference type="EMBL" id="JBHUGZ010000006">
    <property type="protein sequence ID" value="MFD1982673.1"/>
    <property type="molecule type" value="Genomic_DNA"/>
</dbReference>
<dbReference type="RefSeq" id="WP_379096072.1">
    <property type="nucleotide sequence ID" value="NZ_JBHUGZ010000006.1"/>
</dbReference>
<evidence type="ECO:0000313" key="3">
    <source>
        <dbReference type="EMBL" id="MFD1982673.1"/>
    </source>
</evidence>